<accession>A0A9D2QHW1</accession>
<dbReference type="EC" id="1.1.1.262" evidence="7"/>
<comment type="subunit">
    <text evidence="3">Homodimer.</text>
</comment>
<dbReference type="GO" id="GO:0046872">
    <property type="term" value="F:metal ion binding"/>
    <property type="evidence" value="ECO:0007669"/>
    <property type="project" value="UniProtKB-KW"/>
</dbReference>
<evidence type="ECO:0000256" key="3">
    <source>
        <dbReference type="ARBA" id="ARBA00011738"/>
    </source>
</evidence>
<evidence type="ECO:0000256" key="2">
    <source>
        <dbReference type="ARBA" id="ARBA00009464"/>
    </source>
</evidence>
<comment type="cofactor">
    <cofactor evidence="1">
        <name>a divalent metal cation</name>
        <dbReference type="ChEBI" id="CHEBI:60240"/>
    </cofactor>
</comment>
<evidence type="ECO:0000256" key="5">
    <source>
        <dbReference type="ARBA" id="ARBA00023002"/>
    </source>
</evidence>
<evidence type="ECO:0000313" key="7">
    <source>
        <dbReference type="EMBL" id="HJC87886.1"/>
    </source>
</evidence>
<dbReference type="AlphaFoldDB" id="A0A9D2QHW1"/>
<dbReference type="GO" id="GO:0051287">
    <property type="term" value="F:NAD binding"/>
    <property type="evidence" value="ECO:0007669"/>
    <property type="project" value="InterPro"/>
</dbReference>
<name>A0A9D2QHW1_9FIRM</name>
<dbReference type="SUPFAM" id="SSF53659">
    <property type="entry name" value="Isocitrate/Isopropylmalate dehydrogenase-like"/>
    <property type="match status" value="1"/>
</dbReference>
<comment type="similarity">
    <text evidence="2">Belongs to the PdxA family. PdxA2 subfamily.</text>
</comment>
<protein>
    <submittedName>
        <fullName evidence="7">4-hydroxythreonine-4-phosphate dehydrogenase PdxA</fullName>
        <ecNumber evidence="7">1.1.1.262</ecNumber>
    </submittedName>
</protein>
<dbReference type="PANTHER" id="PTHR30004">
    <property type="entry name" value="4-HYDROXYTHREONINE-4-PHOSPHATE DEHYDROGENASE"/>
    <property type="match status" value="1"/>
</dbReference>
<keyword evidence="4" id="KW-0479">Metal-binding</keyword>
<dbReference type="Pfam" id="PF04166">
    <property type="entry name" value="PdxA"/>
    <property type="match status" value="1"/>
</dbReference>
<organism evidence="7 8">
    <name type="scientific">Candidatus Eisenbergiella intestinigallinarum</name>
    <dbReference type="NCBI Taxonomy" id="2838549"/>
    <lineage>
        <taxon>Bacteria</taxon>
        <taxon>Bacillati</taxon>
        <taxon>Bacillota</taxon>
        <taxon>Clostridia</taxon>
        <taxon>Lachnospirales</taxon>
        <taxon>Lachnospiraceae</taxon>
        <taxon>Eisenbergiella</taxon>
    </lineage>
</organism>
<gene>
    <name evidence="7" type="ORF">H9926_07725</name>
</gene>
<evidence type="ECO:0000256" key="4">
    <source>
        <dbReference type="ARBA" id="ARBA00022723"/>
    </source>
</evidence>
<dbReference type="GO" id="GO:0050570">
    <property type="term" value="F:4-hydroxythreonine-4-phosphate dehydrogenase activity"/>
    <property type="evidence" value="ECO:0007669"/>
    <property type="project" value="UniProtKB-EC"/>
</dbReference>
<sequence length="370" mass="40431">MKPILGITMGDPSGNGPEISVKALMDPKIYDKCRPVIVGDAECLREAVKVVEGAGVLTVHPIRNVKDAVFSFGTIDVLDMGVVDLSRRYYRKDRKNVAGMLGEEKAEALYRESDRMCGEAAFQYVKKVIELAMAGEVDATVTNALNKDHINLAGHHYSGHTEIYADFTGTSKYTMMLAHDELRVVHVSTHVSLREACDRVKKDRVLEVIRIAHEGCRSLGIEQPKIGVAGLNPHCGENGMFGREEIEEIQPAIEEAMREGILIPEGKPTPPDTVFSKALGGWYDIVVAMYHDQGHIPLKVKGFVYNKEKKKWDAVAGVNVTLGLPIIRASVDHGTGEGHAGDGSANELSLVNAIDYAVRMAVSRSKQGDN</sequence>
<reference evidence="7" key="2">
    <citation type="submission" date="2021-04" db="EMBL/GenBank/DDBJ databases">
        <authorList>
            <person name="Gilroy R."/>
        </authorList>
    </citation>
    <scope>NUCLEOTIDE SEQUENCE</scope>
    <source>
        <strain evidence="7">ChiBcec1-1630</strain>
    </source>
</reference>
<dbReference type="PANTHER" id="PTHR30004:SF6">
    <property type="entry name" value="D-THREONATE 4-PHOSPHATE DEHYDROGENASE"/>
    <property type="match status" value="1"/>
</dbReference>
<evidence type="ECO:0000313" key="8">
    <source>
        <dbReference type="Proteomes" id="UP000823922"/>
    </source>
</evidence>
<dbReference type="InterPro" id="IPR005255">
    <property type="entry name" value="PdxA_fam"/>
</dbReference>
<proteinExistence type="inferred from homology"/>
<evidence type="ECO:0000256" key="6">
    <source>
        <dbReference type="ARBA" id="ARBA00023027"/>
    </source>
</evidence>
<dbReference type="Proteomes" id="UP000823922">
    <property type="component" value="Unassembled WGS sequence"/>
</dbReference>
<dbReference type="EMBL" id="DWVS01000194">
    <property type="protein sequence ID" value="HJC87886.1"/>
    <property type="molecule type" value="Genomic_DNA"/>
</dbReference>
<dbReference type="Gene3D" id="3.40.718.10">
    <property type="entry name" value="Isopropylmalate Dehydrogenase"/>
    <property type="match status" value="1"/>
</dbReference>
<reference evidence="7" key="1">
    <citation type="journal article" date="2021" name="PeerJ">
        <title>Extensive microbial diversity within the chicken gut microbiome revealed by metagenomics and culture.</title>
        <authorList>
            <person name="Gilroy R."/>
            <person name="Ravi A."/>
            <person name="Getino M."/>
            <person name="Pursley I."/>
            <person name="Horton D.L."/>
            <person name="Alikhan N.F."/>
            <person name="Baker D."/>
            <person name="Gharbi K."/>
            <person name="Hall N."/>
            <person name="Watson M."/>
            <person name="Adriaenssens E.M."/>
            <person name="Foster-Nyarko E."/>
            <person name="Jarju S."/>
            <person name="Secka A."/>
            <person name="Antonio M."/>
            <person name="Oren A."/>
            <person name="Chaudhuri R.R."/>
            <person name="La Ragione R."/>
            <person name="Hildebrand F."/>
            <person name="Pallen M.J."/>
        </authorList>
    </citation>
    <scope>NUCLEOTIDE SEQUENCE</scope>
    <source>
        <strain evidence="7">ChiBcec1-1630</strain>
    </source>
</reference>
<comment type="caution">
    <text evidence="7">The sequence shown here is derived from an EMBL/GenBank/DDBJ whole genome shotgun (WGS) entry which is preliminary data.</text>
</comment>
<keyword evidence="6" id="KW-0520">NAD</keyword>
<keyword evidence="5 7" id="KW-0560">Oxidoreductase</keyword>
<evidence type="ECO:0000256" key="1">
    <source>
        <dbReference type="ARBA" id="ARBA00001968"/>
    </source>
</evidence>